<name>A0A4C1XKQ0_EUMVA</name>
<reference evidence="1 2" key="1">
    <citation type="journal article" date="2019" name="Commun. Biol.">
        <title>The bagworm genome reveals a unique fibroin gene that provides high tensile strength.</title>
        <authorList>
            <person name="Kono N."/>
            <person name="Nakamura H."/>
            <person name="Ohtoshi R."/>
            <person name="Tomita M."/>
            <person name="Numata K."/>
            <person name="Arakawa K."/>
        </authorList>
    </citation>
    <scope>NUCLEOTIDE SEQUENCE [LARGE SCALE GENOMIC DNA]</scope>
</reference>
<sequence>MQKQSKPYVIHEAYEFRAVNFQVDDVAVAEKVAVILLRHLACEPFGAYTMRATVSTVSYHKFESPIKDIGRLPDNLRDCNPTSTVSSPLTLSCSDYTQDYAPSEKLRKS</sequence>
<organism evidence="1 2">
    <name type="scientific">Eumeta variegata</name>
    <name type="common">Bagworm moth</name>
    <name type="synonym">Eumeta japonica</name>
    <dbReference type="NCBI Taxonomy" id="151549"/>
    <lineage>
        <taxon>Eukaryota</taxon>
        <taxon>Metazoa</taxon>
        <taxon>Ecdysozoa</taxon>
        <taxon>Arthropoda</taxon>
        <taxon>Hexapoda</taxon>
        <taxon>Insecta</taxon>
        <taxon>Pterygota</taxon>
        <taxon>Neoptera</taxon>
        <taxon>Endopterygota</taxon>
        <taxon>Lepidoptera</taxon>
        <taxon>Glossata</taxon>
        <taxon>Ditrysia</taxon>
        <taxon>Tineoidea</taxon>
        <taxon>Psychidae</taxon>
        <taxon>Oiketicinae</taxon>
        <taxon>Eumeta</taxon>
    </lineage>
</organism>
<dbReference type="Proteomes" id="UP000299102">
    <property type="component" value="Unassembled WGS sequence"/>
</dbReference>
<dbReference type="EMBL" id="BGZK01000885">
    <property type="protein sequence ID" value="GBP64018.1"/>
    <property type="molecule type" value="Genomic_DNA"/>
</dbReference>
<comment type="caution">
    <text evidence="1">The sequence shown here is derived from an EMBL/GenBank/DDBJ whole genome shotgun (WGS) entry which is preliminary data.</text>
</comment>
<proteinExistence type="predicted"/>
<evidence type="ECO:0000313" key="2">
    <source>
        <dbReference type="Proteomes" id="UP000299102"/>
    </source>
</evidence>
<protein>
    <submittedName>
        <fullName evidence="1">Uncharacterized protein</fullName>
    </submittedName>
</protein>
<dbReference type="AlphaFoldDB" id="A0A4C1XKQ0"/>
<gene>
    <name evidence="1" type="ORF">EVAR_43034_1</name>
</gene>
<evidence type="ECO:0000313" key="1">
    <source>
        <dbReference type="EMBL" id="GBP64018.1"/>
    </source>
</evidence>
<keyword evidence="2" id="KW-1185">Reference proteome</keyword>
<accession>A0A4C1XKQ0</accession>